<dbReference type="PROSITE" id="PS01124">
    <property type="entry name" value="HTH_ARAC_FAMILY_2"/>
    <property type="match status" value="1"/>
</dbReference>
<dbReference type="InterPro" id="IPR050204">
    <property type="entry name" value="AraC_XylS_family_regulators"/>
</dbReference>
<dbReference type="PANTHER" id="PTHR46796">
    <property type="entry name" value="HTH-TYPE TRANSCRIPTIONAL ACTIVATOR RHAS-RELATED"/>
    <property type="match status" value="1"/>
</dbReference>
<comment type="caution">
    <text evidence="6">The sequence shown here is derived from an EMBL/GenBank/DDBJ whole genome shotgun (WGS) entry which is preliminary data.</text>
</comment>
<evidence type="ECO:0000313" key="7">
    <source>
        <dbReference type="Proteomes" id="UP000214720"/>
    </source>
</evidence>
<accession>A0A226WSP3</accession>
<reference evidence="7" key="1">
    <citation type="submission" date="2017-01" db="EMBL/GenBank/DDBJ databases">
        <title>Genome Analysis of Deinococcus marmoris KOPRI26562.</title>
        <authorList>
            <person name="Kim J.H."/>
            <person name="Oh H.-M."/>
        </authorList>
    </citation>
    <scope>NUCLEOTIDE SEQUENCE [LARGE SCALE GENOMIC DNA]</scope>
    <source>
        <strain evidence="7">PAMC 26633</strain>
    </source>
</reference>
<keyword evidence="2" id="KW-0238">DNA-binding</keyword>
<evidence type="ECO:0000313" key="6">
    <source>
        <dbReference type="EMBL" id="OXC73850.1"/>
    </source>
</evidence>
<dbReference type="InterPro" id="IPR009057">
    <property type="entry name" value="Homeodomain-like_sf"/>
</dbReference>
<evidence type="ECO:0000259" key="5">
    <source>
        <dbReference type="PROSITE" id="PS01124"/>
    </source>
</evidence>
<keyword evidence="1" id="KW-0805">Transcription regulation</keyword>
<dbReference type="SMART" id="SM00342">
    <property type="entry name" value="HTH_ARAC"/>
    <property type="match status" value="1"/>
</dbReference>
<proteinExistence type="predicted"/>
<dbReference type="PANTHER" id="PTHR46796:SF6">
    <property type="entry name" value="ARAC SUBFAMILY"/>
    <property type="match status" value="1"/>
</dbReference>
<keyword evidence="3" id="KW-0804">Transcription</keyword>
<evidence type="ECO:0000256" key="1">
    <source>
        <dbReference type="ARBA" id="ARBA00023015"/>
    </source>
</evidence>
<evidence type="ECO:0000256" key="2">
    <source>
        <dbReference type="ARBA" id="ARBA00023125"/>
    </source>
</evidence>
<dbReference type="GO" id="GO:0003700">
    <property type="term" value="F:DNA-binding transcription factor activity"/>
    <property type="evidence" value="ECO:0007669"/>
    <property type="project" value="InterPro"/>
</dbReference>
<evidence type="ECO:0000256" key="3">
    <source>
        <dbReference type="ARBA" id="ARBA00023163"/>
    </source>
</evidence>
<dbReference type="Proteomes" id="UP000214720">
    <property type="component" value="Unassembled WGS sequence"/>
</dbReference>
<feature type="domain" description="HTH araC/xylS-type" evidence="5">
    <location>
        <begin position="191"/>
        <end position="289"/>
    </location>
</feature>
<sequence>MNAVSPLPMPISGSRVNLRSSSGRGWNGFGAALLGISAGTHRIPAMPHHRVGVHVGPPVMARCMCEQRRYSRIQAHGDADVIPAGLEGQWTDESDCTILSIWISESFTRKTLEQLELKSGDAEFRPQLQMRDPRFQHLAWALQAELDAGDASDPLFAESLCTAMVVRLAHNGGGIATLEGRRRTLAPRTATSVIDFIESNLDQRLTLDELAALAQLSAPHFKVLFRETLGVPVHRYVVQRRVERAKALLLQGKLSTSQVALETGFSHQSHMAHWMNRLLGLTPREIVKDSGKTGHLAGPTLASTAHTPHKKPLSR</sequence>
<dbReference type="AlphaFoldDB" id="A0A226WSP3"/>
<name>A0A226WSP3_CABSO</name>
<evidence type="ECO:0000256" key="4">
    <source>
        <dbReference type="SAM" id="MobiDB-lite"/>
    </source>
</evidence>
<dbReference type="OrthoDB" id="9816344at2"/>
<dbReference type="SUPFAM" id="SSF46689">
    <property type="entry name" value="Homeodomain-like"/>
    <property type="match status" value="2"/>
</dbReference>
<dbReference type="Gene3D" id="1.10.10.60">
    <property type="entry name" value="Homeodomain-like"/>
    <property type="match status" value="1"/>
</dbReference>
<dbReference type="EMBL" id="MTHB01000235">
    <property type="protein sequence ID" value="OXC73850.1"/>
    <property type="molecule type" value="Genomic_DNA"/>
</dbReference>
<feature type="region of interest" description="Disordered" evidence="4">
    <location>
        <begin position="290"/>
        <end position="315"/>
    </location>
</feature>
<dbReference type="GO" id="GO:0043565">
    <property type="term" value="F:sequence-specific DNA binding"/>
    <property type="evidence" value="ECO:0007669"/>
    <property type="project" value="InterPro"/>
</dbReference>
<gene>
    <name evidence="6" type="ORF">BSU04_34825</name>
</gene>
<protein>
    <submittedName>
        <fullName evidence="6">Transcriptional regulator, AraC family</fullName>
    </submittedName>
</protein>
<dbReference type="Pfam" id="PF12833">
    <property type="entry name" value="HTH_18"/>
    <property type="match status" value="1"/>
</dbReference>
<dbReference type="InterPro" id="IPR018060">
    <property type="entry name" value="HTH_AraC"/>
</dbReference>
<organism evidence="6 7">
    <name type="scientific">Caballeronia sordidicola</name>
    <name type="common">Burkholderia sordidicola</name>
    <dbReference type="NCBI Taxonomy" id="196367"/>
    <lineage>
        <taxon>Bacteria</taxon>
        <taxon>Pseudomonadati</taxon>
        <taxon>Pseudomonadota</taxon>
        <taxon>Betaproteobacteria</taxon>
        <taxon>Burkholderiales</taxon>
        <taxon>Burkholderiaceae</taxon>
        <taxon>Caballeronia</taxon>
    </lineage>
</organism>
<dbReference type="RefSeq" id="WP_089164511.1">
    <property type="nucleotide sequence ID" value="NZ_MTHB01000235.1"/>
</dbReference>